<evidence type="ECO:0000259" key="1">
    <source>
        <dbReference type="PROSITE" id="PS51186"/>
    </source>
</evidence>
<protein>
    <submittedName>
        <fullName evidence="2">GNAT family N-acetyltransferase</fullName>
    </submittedName>
</protein>
<dbReference type="CDD" id="cd04301">
    <property type="entry name" value="NAT_SF"/>
    <property type="match status" value="1"/>
</dbReference>
<dbReference type="PANTHER" id="PTHR42919:SF26">
    <property type="entry name" value="ACETYLTRANSFERASE"/>
    <property type="match status" value="1"/>
</dbReference>
<name>A0A4D7CUL7_9ENTE</name>
<dbReference type="AlphaFoldDB" id="A0A4D7CUL7"/>
<keyword evidence="3" id="KW-1185">Reference proteome</keyword>
<dbReference type="Proteomes" id="UP000298615">
    <property type="component" value="Chromosome"/>
</dbReference>
<feature type="domain" description="N-acetyltransferase" evidence="1">
    <location>
        <begin position="1"/>
        <end position="157"/>
    </location>
</feature>
<dbReference type="EMBL" id="CP039712">
    <property type="protein sequence ID" value="QCI86021.1"/>
    <property type="molecule type" value="Genomic_DNA"/>
</dbReference>
<dbReference type="Gene3D" id="3.40.630.30">
    <property type="match status" value="1"/>
</dbReference>
<keyword evidence="2" id="KW-0808">Transferase</keyword>
<reference evidence="2 3" key="1">
    <citation type="submission" date="2019-04" db="EMBL/GenBank/DDBJ databases">
        <title>Vagococcus sp. nov., isolated from faeces of yaks (Bos grunniens).</title>
        <authorList>
            <person name="Ge Y."/>
        </authorList>
    </citation>
    <scope>NUCLEOTIDE SEQUENCE [LARGE SCALE GENOMIC DNA]</scope>
    <source>
        <strain evidence="2 3">MN-17</strain>
    </source>
</reference>
<dbReference type="PROSITE" id="PS51186">
    <property type="entry name" value="GNAT"/>
    <property type="match status" value="1"/>
</dbReference>
<dbReference type="InterPro" id="IPR051556">
    <property type="entry name" value="N-term/lysine_N-AcTrnsfr"/>
</dbReference>
<dbReference type="GO" id="GO:0016747">
    <property type="term" value="F:acyltransferase activity, transferring groups other than amino-acyl groups"/>
    <property type="evidence" value="ECO:0007669"/>
    <property type="project" value="InterPro"/>
</dbReference>
<dbReference type="InterPro" id="IPR000182">
    <property type="entry name" value="GNAT_dom"/>
</dbReference>
<proteinExistence type="predicted"/>
<dbReference type="InterPro" id="IPR016181">
    <property type="entry name" value="Acyl_CoA_acyltransferase"/>
</dbReference>
<dbReference type="Pfam" id="PF00583">
    <property type="entry name" value="Acetyltransf_1"/>
    <property type="match status" value="1"/>
</dbReference>
<evidence type="ECO:0000313" key="3">
    <source>
        <dbReference type="Proteomes" id="UP000298615"/>
    </source>
</evidence>
<dbReference type="KEGG" id="vao:FA707_03175"/>
<organism evidence="2 3">
    <name type="scientific">Vagococcus zengguangii</name>
    <dbReference type="NCBI Taxonomy" id="2571750"/>
    <lineage>
        <taxon>Bacteria</taxon>
        <taxon>Bacillati</taxon>
        <taxon>Bacillota</taxon>
        <taxon>Bacilli</taxon>
        <taxon>Lactobacillales</taxon>
        <taxon>Enterococcaceae</taxon>
        <taxon>Vagococcus</taxon>
    </lineage>
</organism>
<accession>A0A4D7CUL7</accession>
<dbReference type="PANTHER" id="PTHR42919">
    <property type="entry name" value="N-ALPHA-ACETYLTRANSFERASE"/>
    <property type="match status" value="1"/>
</dbReference>
<dbReference type="SUPFAM" id="SSF55729">
    <property type="entry name" value="Acyl-CoA N-acyltransferases (Nat)"/>
    <property type="match status" value="1"/>
</dbReference>
<dbReference type="RefSeq" id="WP_136952859.1">
    <property type="nucleotide sequence ID" value="NZ_CP039712.1"/>
</dbReference>
<sequence>MNKREINRLTPQQLRPIRYELLLDADPNTALVQDYVAKGLILELTIENQLVGIMILSPMSTKGKASLEIKNISILADFQHQGHGTFLLNYAINYANNKNYQALYIGTGTTSFSQLALYQTHGFRFDEIKKDFFCAYPEPIIENNLRLYDMILLKKEL</sequence>
<gene>
    <name evidence="2" type="ORF">FA707_03175</name>
</gene>
<evidence type="ECO:0000313" key="2">
    <source>
        <dbReference type="EMBL" id="QCI86021.1"/>
    </source>
</evidence>